<feature type="region of interest" description="Disordered" evidence="1">
    <location>
        <begin position="1"/>
        <end position="28"/>
    </location>
</feature>
<gene>
    <name evidence="2" type="ORF">A6F68_00802</name>
</gene>
<feature type="compositionally biased region" description="Low complexity" evidence="1">
    <location>
        <begin position="1"/>
        <end position="19"/>
    </location>
</feature>
<evidence type="ECO:0000256" key="1">
    <source>
        <dbReference type="SAM" id="MobiDB-lite"/>
    </source>
</evidence>
<feature type="compositionally biased region" description="Pro residues" evidence="1">
    <location>
        <begin position="138"/>
        <end position="151"/>
    </location>
</feature>
<dbReference type="Proteomes" id="UP000092932">
    <property type="component" value="Chromosome"/>
</dbReference>
<sequence>MRGPAFSRFANRNRAPAAPVGGDETSAIPLETVEDGTPLSVACASARPSVPNTVSTSLQLPPASSMSSANRRGSVPRSVAEPKISLSLSSIAKASGALSLACSRKCGRPCVSTTAMIPPPAPEPRCASAAARGWSRPAPTPSSQPPNPPAPDAVSAATVIAIEPLPLAASSRLRSAAVRTSIVASPVVHLIQSPARRQSCRRFAHQSGPSQRREPFDFRSSTGTNCAFATDDIPNPPAASPARMGRRASLMPPIRLSFWPFAISLSRDLLTIHLPDAELWVDRGPV</sequence>
<feature type="region of interest" description="Disordered" evidence="1">
    <location>
        <begin position="122"/>
        <end position="153"/>
    </location>
</feature>
<protein>
    <submittedName>
        <fullName evidence="2">Uncharacterized protein</fullName>
    </submittedName>
</protein>
<dbReference type="KEGG" id="ado:A6F68_00802"/>
<dbReference type="EMBL" id="CP016591">
    <property type="protein sequence ID" value="ANY19328.1"/>
    <property type="molecule type" value="Genomic_DNA"/>
</dbReference>
<reference evidence="2 3" key="1">
    <citation type="submission" date="2016-07" db="EMBL/GenBank/DDBJ databases">
        <title>Complete genome sequence of Altererythrobacter dongtanensis KCTC 22672, a type strain with esterase isolated from tidal flat.</title>
        <authorList>
            <person name="Cheng H."/>
            <person name="Wu Y.-H."/>
            <person name="Zhou P."/>
            <person name="Huo Y.-Y."/>
            <person name="Wang C.-S."/>
            <person name="Xu X.-W."/>
        </authorList>
    </citation>
    <scope>NUCLEOTIDE SEQUENCE [LARGE SCALE GENOMIC DNA]</scope>
    <source>
        <strain evidence="2 3">KCTC 22672</strain>
    </source>
</reference>
<accession>A0A1B2AB74</accession>
<dbReference type="AlphaFoldDB" id="A0A1B2AB74"/>
<feature type="region of interest" description="Disordered" evidence="1">
    <location>
        <begin position="46"/>
        <end position="80"/>
    </location>
</feature>
<keyword evidence="3" id="KW-1185">Reference proteome</keyword>
<feature type="compositionally biased region" description="Polar residues" evidence="1">
    <location>
        <begin position="50"/>
        <end position="71"/>
    </location>
</feature>
<organism evidence="2 3">
    <name type="scientific">Tsuneonella dongtanensis</name>
    <dbReference type="NCBI Taxonomy" id="692370"/>
    <lineage>
        <taxon>Bacteria</taxon>
        <taxon>Pseudomonadati</taxon>
        <taxon>Pseudomonadota</taxon>
        <taxon>Alphaproteobacteria</taxon>
        <taxon>Sphingomonadales</taxon>
        <taxon>Erythrobacteraceae</taxon>
        <taxon>Tsuneonella</taxon>
    </lineage>
</organism>
<name>A0A1B2AB74_9SPHN</name>
<proteinExistence type="predicted"/>
<evidence type="ECO:0000313" key="3">
    <source>
        <dbReference type="Proteomes" id="UP000092932"/>
    </source>
</evidence>
<dbReference type="STRING" id="692370.A6F68_00802"/>
<evidence type="ECO:0000313" key="2">
    <source>
        <dbReference type="EMBL" id="ANY19328.1"/>
    </source>
</evidence>